<protein>
    <submittedName>
        <fullName evidence="3">Histone-lysine N-methyltransferase SETMAR</fullName>
    </submittedName>
</protein>
<dbReference type="Gene3D" id="3.30.420.10">
    <property type="entry name" value="Ribonuclease H-like superfamily/Ribonuclease H"/>
    <property type="match status" value="1"/>
</dbReference>
<organism evidence="3 4">
    <name type="scientific">Trichonephila clavipes</name>
    <name type="common">Golden silk orbweaver</name>
    <name type="synonym">Nephila clavipes</name>
    <dbReference type="NCBI Taxonomy" id="2585209"/>
    <lineage>
        <taxon>Eukaryota</taxon>
        <taxon>Metazoa</taxon>
        <taxon>Ecdysozoa</taxon>
        <taxon>Arthropoda</taxon>
        <taxon>Chelicerata</taxon>
        <taxon>Arachnida</taxon>
        <taxon>Araneae</taxon>
        <taxon>Araneomorphae</taxon>
        <taxon>Entelegynae</taxon>
        <taxon>Araneoidea</taxon>
        <taxon>Nephilidae</taxon>
        <taxon>Trichonephila</taxon>
    </lineage>
</organism>
<dbReference type="InterPro" id="IPR036397">
    <property type="entry name" value="RNaseH_sf"/>
</dbReference>
<dbReference type="PANTHER" id="PTHR46060">
    <property type="entry name" value="MARINER MOS1 TRANSPOSASE-LIKE PROTEIN"/>
    <property type="match status" value="1"/>
</dbReference>
<keyword evidence="4" id="KW-1185">Reference proteome</keyword>
<dbReference type="Gene3D" id="1.10.10.1450">
    <property type="match status" value="1"/>
</dbReference>
<comment type="caution">
    <text evidence="3">The sequence shown here is derived from an EMBL/GenBank/DDBJ whole genome shotgun (WGS) entry which is preliminary data.</text>
</comment>
<accession>A0A8X7BHX6</accession>
<dbReference type="GO" id="GO:0003676">
    <property type="term" value="F:nucleic acid binding"/>
    <property type="evidence" value="ECO:0007669"/>
    <property type="project" value="InterPro"/>
</dbReference>
<dbReference type="AlphaFoldDB" id="A0A8X7BHX6"/>
<reference evidence="3" key="1">
    <citation type="submission" date="2020-08" db="EMBL/GenBank/DDBJ databases">
        <title>Multicomponent nature underlies the extraordinary mechanical properties of spider dragline silk.</title>
        <authorList>
            <person name="Kono N."/>
            <person name="Nakamura H."/>
            <person name="Mori M."/>
            <person name="Yoshida Y."/>
            <person name="Ohtoshi R."/>
            <person name="Malay A.D."/>
            <person name="Moran D.A.P."/>
            <person name="Tomita M."/>
            <person name="Numata K."/>
            <person name="Arakawa K."/>
        </authorList>
    </citation>
    <scope>NUCLEOTIDE SEQUENCE</scope>
</reference>
<evidence type="ECO:0000259" key="2">
    <source>
        <dbReference type="Pfam" id="PF17906"/>
    </source>
</evidence>
<gene>
    <name evidence="3" type="primary">WH47_09223</name>
    <name evidence="3" type="ORF">TNCV_4201561</name>
</gene>
<dbReference type="PANTHER" id="PTHR46060:SF1">
    <property type="entry name" value="MARINER MOS1 TRANSPOSASE-LIKE PROTEIN"/>
    <property type="match status" value="1"/>
</dbReference>
<dbReference type="Pfam" id="PF17906">
    <property type="entry name" value="HTH_48"/>
    <property type="match status" value="1"/>
</dbReference>
<feature type="region of interest" description="Disordered" evidence="1">
    <location>
        <begin position="292"/>
        <end position="312"/>
    </location>
</feature>
<evidence type="ECO:0000256" key="1">
    <source>
        <dbReference type="SAM" id="MobiDB-lite"/>
    </source>
</evidence>
<dbReference type="EMBL" id="BMAU01021400">
    <property type="protein sequence ID" value="GFY31848.1"/>
    <property type="molecule type" value="Genomic_DNA"/>
</dbReference>
<feature type="region of interest" description="Disordered" evidence="1">
    <location>
        <begin position="203"/>
        <end position="231"/>
    </location>
</feature>
<name>A0A8X7BHX6_TRICX</name>
<dbReference type="InterPro" id="IPR041426">
    <property type="entry name" value="Mos1_HTH"/>
</dbReference>
<dbReference type="Proteomes" id="UP000887159">
    <property type="component" value="Unassembled WGS sequence"/>
</dbReference>
<feature type="domain" description="Mos1 transposase HTH" evidence="2">
    <location>
        <begin position="48"/>
        <end position="93"/>
    </location>
</feature>
<sequence length="322" mass="36453">MCDQATEAGGLVPPLQSLTKLASLRRLFLAQQPLAMELPLASPASCELRSVIRFLAAKKKSAKEIHEELCQVYGEECMSSGMVRRWVRDFKNGRTDVHDEARAGRPSASDETIAKVEAAMLEDRRTTVRELCEKIPEVSKTTIDKILTEHLGYSKVCARWVPKCSLQTTSGSELKRPKNFSLFTEQPKRNFWTLLLLVTRPGYTTPHRKQRSNRSSGNTLRRQEQRSSNKSCLPGKSWLAFLGSKGRIVVRVYASRTTINADRYCETLNKLRRAIQNKRRGMLTKECVFTMTTPDRTPPIEPQPSSKDLDGKWCLTHPTAQT</sequence>
<evidence type="ECO:0000313" key="4">
    <source>
        <dbReference type="Proteomes" id="UP000887159"/>
    </source>
</evidence>
<proteinExistence type="predicted"/>
<dbReference type="InterPro" id="IPR052709">
    <property type="entry name" value="Transposase-MT_Hybrid"/>
</dbReference>
<evidence type="ECO:0000313" key="3">
    <source>
        <dbReference type="EMBL" id="GFY31848.1"/>
    </source>
</evidence>